<keyword evidence="7" id="KW-0560">Oxidoreductase</keyword>
<dbReference type="InterPro" id="IPR044528">
    <property type="entry name" value="POD-like_MBL-fold"/>
</dbReference>
<feature type="domain" description="Metallo-beta-lactamase" evidence="9">
    <location>
        <begin position="12"/>
        <end position="171"/>
    </location>
</feature>
<protein>
    <submittedName>
        <fullName evidence="10">Zn-dependent hydrolase</fullName>
    </submittedName>
</protein>
<evidence type="ECO:0000256" key="1">
    <source>
        <dbReference type="ARBA" id="ARBA00001954"/>
    </source>
</evidence>
<evidence type="ECO:0000256" key="5">
    <source>
        <dbReference type="ARBA" id="ARBA00022964"/>
    </source>
</evidence>
<dbReference type="PANTHER" id="PTHR43084:SF1">
    <property type="entry name" value="PERSULFIDE DIOXYGENASE ETHE1, MITOCHONDRIAL"/>
    <property type="match status" value="1"/>
</dbReference>
<dbReference type="Proteomes" id="UP000075320">
    <property type="component" value="Unassembled WGS sequence"/>
</dbReference>
<dbReference type="GO" id="GO:0016787">
    <property type="term" value="F:hydrolase activity"/>
    <property type="evidence" value="ECO:0007669"/>
    <property type="project" value="UniProtKB-KW"/>
</dbReference>
<dbReference type="SMART" id="SM00849">
    <property type="entry name" value="Lactamase_B"/>
    <property type="match status" value="1"/>
</dbReference>
<dbReference type="FunFam" id="3.60.15.10:FF:000013">
    <property type="entry name" value="Persulfide dioxygenase ETHE1, mitochondrial"/>
    <property type="match status" value="1"/>
</dbReference>
<sequence>MIFQQLFESESSTFTYILADRVTREAVMIDPVLEKVDRDLQLIKELDLKLLYILETHVHADHITGAGKIADATGAQIALSSEANIEGSFKALKEGDVIRFGQYEIKVLTTPGHTNSCLCFLMSDRVFTGDTLMIRANGRTDFQEGSAKSLYENVRTKLFVLPDETLVYPAHDYKGFTSSTIGDEKKHNVRLNQQRKLEDFVQIMADLKLPPPKKLDVAVPANLKLGRV</sequence>
<dbReference type="Pfam" id="PF00753">
    <property type="entry name" value="Lactamase_B"/>
    <property type="match status" value="1"/>
</dbReference>
<name>A0A150WSR2_BDEBC</name>
<keyword evidence="10" id="KW-0378">Hydrolase</keyword>
<dbReference type="GO" id="GO:0070813">
    <property type="term" value="P:hydrogen sulfide metabolic process"/>
    <property type="evidence" value="ECO:0007669"/>
    <property type="project" value="TreeGrafter"/>
</dbReference>
<dbReference type="GO" id="GO:0050313">
    <property type="term" value="F:sulfur dioxygenase activity"/>
    <property type="evidence" value="ECO:0007669"/>
    <property type="project" value="InterPro"/>
</dbReference>
<evidence type="ECO:0000256" key="8">
    <source>
        <dbReference type="ARBA" id="ARBA00023004"/>
    </source>
</evidence>
<comment type="cofactor">
    <cofactor evidence="1">
        <name>Fe(2+)</name>
        <dbReference type="ChEBI" id="CHEBI:29033"/>
    </cofactor>
</comment>
<evidence type="ECO:0000313" key="10">
    <source>
        <dbReference type="EMBL" id="KYG67482.1"/>
    </source>
</evidence>
<dbReference type="EMBL" id="LUKE01000001">
    <property type="protein sequence ID" value="KYG67482.1"/>
    <property type="molecule type" value="Genomic_DNA"/>
</dbReference>
<evidence type="ECO:0000256" key="2">
    <source>
        <dbReference type="ARBA" id="ARBA00006759"/>
    </source>
</evidence>
<evidence type="ECO:0000313" key="11">
    <source>
        <dbReference type="Proteomes" id="UP000075320"/>
    </source>
</evidence>
<evidence type="ECO:0000256" key="3">
    <source>
        <dbReference type="ARBA" id="ARBA00022723"/>
    </source>
</evidence>
<evidence type="ECO:0000256" key="6">
    <source>
        <dbReference type="ARBA" id="ARBA00022990"/>
    </source>
</evidence>
<dbReference type="InterPro" id="IPR001279">
    <property type="entry name" value="Metallo-B-lactamas"/>
</dbReference>
<organism evidence="10 11">
    <name type="scientific">Bdellovibrio bacteriovorus</name>
    <dbReference type="NCBI Taxonomy" id="959"/>
    <lineage>
        <taxon>Bacteria</taxon>
        <taxon>Pseudomonadati</taxon>
        <taxon>Bdellovibrionota</taxon>
        <taxon>Bdellovibrionia</taxon>
        <taxon>Bdellovibrionales</taxon>
        <taxon>Pseudobdellovibrionaceae</taxon>
        <taxon>Bdellovibrio</taxon>
    </lineage>
</organism>
<dbReference type="CDD" id="cd07724">
    <property type="entry name" value="POD-like_MBL-fold"/>
    <property type="match status" value="1"/>
</dbReference>
<keyword evidence="11" id="KW-1185">Reference proteome</keyword>
<keyword evidence="3" id="KW-0479">Metal-binding</keyword>
<dbReference type="GO" id="GO:0006749">
    <property type="term" value="P:glutathione metabolic process"/>
    <property type="evidence" value="ECO:0007669"/>
    <property type="project" value="InterPro"/>
</dbReference>
<evidence type="ECO:0000256" key="7">
    <source>
        <dbReference type="ARBA" id="ARBA00023002"/>
    </source>
</evidence>
<keyword evidence="5" id="KW-0223">Dioxygenase</keyword>
<dbReference type="Gene3D" id="3.60.15.10">
    <property type="entry name" value="Ribonuclease Z/Hydroxyacylglutathione hydrolase-like"/>
    <property type="match status" value="1"/>
</dbReference>
<dbReference type="AlphaFoldDB" id="A0A150WSR2"/>
<comment type="caution">
    <text evidence="10">The sequence shown here is derived from an EMBL/GenBank/DDBJ whole genome shotgun (WGS) entry which is preliminary data.</text>
</comment>
<reference evidence="10 11" key="1">
    <citation type="submission" date="2016-03" db="EMBL/GenBank/DDBJ databases">
        <authorList>
            <person name="Ploux O."/>
        </authorList>
    </citation>
    <scope>NUCLEOTIDE SEQUENCE [LARGE SCALE GENOMIC DNA]</scope>
    <source>
        <strain evidence="10 11">R0</strain>
    </source>
</reference>
<evidence type="ECO:0000259" key="9">
    <source>
        <dbReference type="SMART" id="SM00849"/>
    </source>
</evidence>
<dbReference type="PANTHER" id="PTHR43084">
    <property type="entry name" value="PERSULFIDE DIOXYGENASE ETHE1"/>
    <property type="match status" value="1"/>
</dbReference>
<keyword evidence="8" id="KW-0408">Iron</keyword>
<dbReference type="OrthoDB" id="5293247at2"/>
<dbReference type="GO" id="GO:0046872">
    <property type="term" value="F:metal ion binding"/>
    <property type="evidence" value="ECO:0007669"/>
    <property type="project" value="UniProtKB-KW"/>
</dbReference>
<accession>A0A150WSR2</accession>
<gene>
    <name evidence="10" type="ORF">AZI86_05200</name>
</gene>
<keyword evidence="6" id="KW-0007">Acetylation</keyword>
<dbReference type="InterPro" id="IPR051682">
    <property type="entry name" value="Mito_Persulfide_Diox"/>
</dbReference>
<dbReference type="InterPro" id="IPR036866">
    <property type="entry name" value="RibonucZ/Hydroxyglut_hydro"/>
</dbReference>
<dbReference type="SUPFAM" id="SSF56281">
    <property type="entry name" value="Metallo-hydrolase/oxidoreductase"/>
    <property type="match status" value="1"/>
</dbReference>
<proteinExistence type="inferred from homology"/>
<evidence type="ECO:0000256" key="4">
    <source>
        <dbReference type="ARBA" id="ARBA00022946"/>
    </source>
</evidence>
<keyword evidence="4" id="KW-0809">Transit peptide</keyword>
<comment type="similarity">
    <text evidence="2">Belongs to the metallo-beta-lactamase superfamily. Glyoxalase II family.</text>
</comment>